<dbReference type="Gene3D" id="3.40.50.2300">
    <property type="match status" value="1"/>
</dbReference>
<proteinExistence type="predicted"/>
<dbReference type="CDD" id="cd00383">
    <property type="entry name" value="trans_reg_C"/>
    <property type="match status" value="1"/>
</dbReference>
<feature type="DNA-binding region" description="OmpR/PhoB-type" evidence="9">
    <location>
        <begin position="148"/>
        <end position="248"/>
    </location>
</feature>
<keyword evidence="7" id="KW-0804">Transcription</keyword>
<dbReference type="SUPFAM" id="SSF52172">
    <property type="entry name" value="CheY-like"/>
    <property type="match status" value="1"/>
</dbReference>
<comment type="subcellular location">
    <subcellularLocation>
        <location evidence="1">Cytoplasm</location>
    </subcellularLocation>
</comment>
<reference evidence="12 13" key="1">
    <citation type="submission" date="2016-04" db="EMBL/GenBank/DDBJ databases">
        <authorList>
            <consortium name="Pathogen Informatics"/>
        </authorList>
    </citation>
    <scope>NUCLEOTIDE SEQUENCE [LARGE SCALE GENOMIC DNA]</scope>
    <source>
        <strain evidence="12 13">H050680373</strain>
    </source>
</reference>
<evidence type="ECO:0000259" key="10">
    <source>
        <dbReference type="PROSITE" id="PS50110"/>
    </source>
</evidence>
<keyword evidence="4" id="KW-0902">Two-component regulatory system</keyword>
<evidence type="ECO:0000313" key="12">
    <source>
        <dbReference type="EMBL" id="SAI71756.1"/>
    </source>
</evidence>
<keyword evidence="5" id="KW-0805">Transcription regulation</keyword>
<name>A0A157SPF4_9BORD</name>
<feature type="modified residue" description="4-aspartylphosphate" evidence="8">
    <location>
        <position position="73"/>
    </location>
</feature>
<dbReference type="GO" id="GO:0005829">
    <property type="term" value="C:cytosol"/>
    <property type="evidence" value="ECO:0007669"/>
    <property type="project" value="TreeGrafter"/>
</dbReference>
<keyword evidence="13" id="KW-1185">Reference proteome</keyword>
<dbReference type="InterPro" id="IPR001867">
    <property type="entry name" value="OmpR/PhoB-type_DNA-bd"/>
</dbReference>
<dbReference type="AlphaFoldDB" id="A0A157SPF4"/>
<dbReference type="Proteomes" id="UP000076848">
    <property type="component" value="Unassembled WGS sequence"/>
</dbReference>
<evidence type="ECO:0000256" key="3">
    <source>
        <dbReference type="ARBA" id="ARBA00022553"/>
    </source>
</evidence>
<dbReference type="STRING" id="288768.SAMEA3906486_03731"/>
<dbReference type="SMART" id="SM00862">
    <property type="entry name" value="Trans_reg_C"/>
    <property type="match status" value="1"/>
</dbReference>
<dbReference type="InterPro" id="IPR039420">
    <property type="entry name" value="WalR-like"/>
</dbReference>
<sequence length="251" mass="27307">MGQTGKRAQDVSTMAHAPLAATRRILLIDDDVELAQMLREYLEPHRYQLTLAHTGAQAVPLLAQDDFDLTLLDLMLPDGSGLDLLRQYRARSRRPVIMFTAHGGETDRVLGLELGADDYLAKPFSPRELQARMTAVLRRFQEAPAAATAGLSVGALSLDPATGLARMGADEVALTGAEQRILEVLMRAPGQVIARELIGQYALGRAPDRFDRSIDTHISSLRRKLRLDSHPEAPAIRNLRGVGYVLAGAAG</sequence>
<dbReference type="PROSITE" id="PS51755">
    <property type="entry name" value="OMPR_PHOB"/>
    <property type="match status" value="1"/>
</dbReference>
<evidence type="ECO:0000256" key="6">
    <source>
        <dbReference type="ARBA" id="ARBA00023125"/>
    </source>
</evidence>
<keyword evidence="6 9" id="KW-0238">DNA-binding</keyword>
<dbReference type="GO" id="GO:0000976">
    <property type="term" value="F:transcription cis-regulatory region binding"/>
    <property type="evidence" value="ECO:0007669"/>
    <property type="project" value="TreeGrafter"/>
</dbReference>
<accession>A0A157SPF4</accession>
<keyword evidence="2" id="KW-0963">Cytoplasm</keyword>
<evidence type="ECO:0000256" key="7">
    <source>
        <dbReference type="ARBA" id="ARBA00023163"/>
    </source>
</evidence>
<evidence type="ECO:0000256" key="2">
    <source>
        <dbReference type="ARBA" id="ARBA00022490"/>
    </source>
</evidence>
<dbReference type="PANTHER" id="PTHR48111:SF39">
    <property type="entry name" value="TRANSCRIPTIONAL REGULATORY PROTEIN CPXR"/>
    <property type="match status" value="1"/>
</dbReference>
<feature type="domain" description="Response regulatory" evidence="10">
    <location>
        <begin position="24"/>
        <end position="137"/>
    </location>
</feature>
<dbReference type="InterPro" id="IPR001789">
    <property type="entry name" value="Sig_transdc_resp-reg_receiver"/>
</dbReference>
<dbReference type="Gene3D" id="6.10.250.690">
    <property type="match status" value="1"/>
</dbReference>
<dbReference type="PROSITE" id="PS50110">
    <property type="entry name" value="RESPONSE_REGULATORY"/>
    <property type="match status" value="1"/>
</dbReference>
<organism evidence="12 13">
    <name type="scientific">Bordetella ansorpii</name>
    <dbReference type="NCBI Taxonomy" id="288768"/>
    <lineage>
        <taxon>Bacteria</taxon>
        <taxon>Pseudomonadati</taxon>
        <taxon>Pseudomonadota</taxon>
        <taxon>Betaproteobacteria</taxon>
        <taxon>Burkholderiales</taxon>
        <taxon>Alcaligenaceae</taxon>
        <taxon>Bordetella</taxon>
    </lineage>
</organism>
<dbReference type="Pfam" id="PF00486">
    <property type="entry name" value="Trans_reg_C"/>
    <property type="match status" value="1"/>
</dbReference>
<dbReference type="Pfam" id="PF00072">
    <property type="entry name" value="Response_reg"/>
    <property type="match status" value="1"/>
</dbReference>
<evidence type="ECO:0000256" key="5">
    <source>
        <dbReference type="ARBA" id="ARBA00023015"/>
    </source>
</evidence>
<dbReference type="InterPro" id="IPR011006">
    <property type="entry name" value="CheY-like_superfamily"/>
</dbReference>
<dbReference type="SUPFAM" id="SSF46894">
    <property type="entry name" value="C-terminal effector domain of the bipartite response regulators"/>
    <property type="match status" value="1"/>
</dbReference>
<evidence type="ECO:0000259" key="11">
    <source>
        <dbReference type="PROSITE" id="PS51755"/>
    </source>
</evidence>
<evidence type="ECO:0000256" key="1">
    <source>
        <dbReference type="ARBA" id="ARBA00004496"/>
    </source>
</evidence>
<dbReference type="GO" id="GO:0006355">
    <property type="term" value="P:regulation of DNA-templated transcription"/>
    <property type="evidence" value="ECO:0007669"/>
    <property type="project" value="InterPro"/>
</dbReference>
<evidence type="ECO:0000313" key="13">
    <source>
        <dbReference type="Proteomes" id="UP000076848"/>
    </source>
</evidence>
<dbReference type="GO" id="GO:0032993">
    <property type="term" value="C:protein-DNA complex"/>
    <property type="evidence" value="ECO:0007669"/>
    <property type="project" value="TreeGrafter"/>
</dbReference>
<gene>
    <name evidence="12" type="primary">ompR_5</name>
    <name evidence="12" type="ORF">SAMEA3906486_03731</name>
</gene>
<dbReference type="PANTHER" id="PTHR48111">
    <property type="entry name" value="REGULATOR OF RPOS"/>
    <property type="match status" value="1"/>
</dbReference>
<protein>
    <submittedName>
        <fullName evidence="12">Two component response regulator</fullName>
    </submittedName>
</protein>
<dbReference type="EMBL" id="FKIF01000007">
    <property type="protein sequence ID" value="SAI71756.1"/>
    <property type="molecule type" value="Genomic_DNA"/>
</dbReference>
<dbReference type="InterPro" id="IPR016032">
    <property type="entry name" value="Sig_transdc_resp-reg_C-effctor"/>
</dbReference>
<dbReference type="Gene3D" id="1.10.10.10">
    <property type="entry name" value="Winged helix-like DNA-binding domain superfamily/Winged helix DNA-binding domain"/>
    <property type="match status" value="1"/>
</dbReference>
<dbReference type="InterPro" id="IPR036388">
    <property type="entry name" value="WH-like_DNA-bd_sf"/>
</dbReference>
<dbReference type="GO" id="GO:0000156">
    <property type="term" value="F:phosphorelay response regulator activity"/>
    <property type="evidence" value="ECO:0007669"/>
    <property type="project" value="TreeGrafter"/>
</dbReference>
<dbReference type="SMART" id="SM00448">
    <property type="entry name" value="REC"/>
    <property type="match status" value="1"/>
</dbReference>
<evidence type="ECO:0000256" key="4">
    <source>
        <dbReference type="ARBA" id="ARBA00023012"/>
    </source>
</evidence>
<keyword evidence="3 8" id="KW-0597">Phosphoprotein</keyword>
<evidence type="ECO:0000256" key="9">
    <source>
        <dbReference type="PROSITE-ProRule" id="PRU01091"/>
    </source>
</evidence>
<feature type="domain" description="OmpR/PhoB-type" evidence="11">
    <location>
        <begin position="148"/>
        <end position="248"/>
    </location>
</feature>
<evidence type="ECO:0000256" key="8">
    <source>
        <dbReference type="PROSITE-ProRule" id="PRU00169"/>
    </source>
</evidence>